<name>A0AA35S6A5_GEOBA</name>
<gene>
    <name evidence="1" type="ORF">GBAR_LOCUS14103</name>
</gene>
<accession>A0AA35S6A5</accession>
<evidence type="ECO:0000313" key="1">
    <source>
        <dbReference type="EMBL" id="CAI8024255.1"/>
    </source>
</evidence>
<comment type="caution">
    <text evidence="1">The sequence shown here is derived from an EMBL/GenBank/DDBJ whole genome shotgun (WGS) entry which is preliminary data.</text>
</comment>
<proteinExistence type="predicted"/>
<dbReference type="SUPFAM" id="SSF49265">
    <property type="entry name" value="Fibronectin type III"/>
    <property type="match status" value="1"/>
</dbReference>
<dbReference type="Proteomes" id="UP001174909">
    <property type="component" value="Unassembled WGS sequence"/>
</dbReference>
<keyword evidence="2" id="KW-1185">Reference proteome</keyword>
<organism evidence="1 2">
    <name type="scientific">Geodia barretti</name>
    <name type="common">Barrett's horny sponge</name>
    <dbReference type="NCBI Taxonomy" id="519541"/>
    <lineage>
        <taxon>Eukaryota</taxon>
        <taxon>Metazoa</taxon>
        <taxon>Porifera</taxon>
        <taxon>Demospongiae</taxon>
        <taxon>Heteroscleromorpha</taxon>
        <taxon>Tetractinellida</taxon>
        <taxon>Astrophorina</taxon>
        <taxon>Geodiidae</taxon>
        <taxon>Geodia</taxon>
    </lineage>
</organism>
<dbReference type="EMBL" id="CASHTH010002069">
    <property type="protein sequence ID" value="CAI8024255.1"/>
    <property type="molecule type" value="Genomic_DNA"/>
</dbReference>
<evidence type="ECO:0000313" key="2">
    <source>
        <dbReference type="Proteomes" id="UP001174909"/>
    </source>
</evidence>
<dbReference type="AlphaFoldDB" id="A0AA35S6A5"/>
<protein>
    <submittedName>
        <fullName evidence="1">Uncharacterized protein</fullName>
    </submittedName>
</protein>
<reference evidence="1" key="1">
    <citation type="submission" date="2023-03" db="EMBL/GenBank/DDBJ databases">
        <authorList>
            <person name="Steffen K."/>
            <person name="Cardenas P."/>
        </authorList>
    </citation>
    <scope>NUCLEOTIDE SEQUENCE</scope>
</reference>
<dbReference type="InterPro" id="IPR036116">
    <property type="entry name" value="FN3_sf"/>
</dbReference>
<sequence>AGFRTAKTPESAVLPIRREQSWTSATESCSPSQPQEPVIAVDDQVMAPSGGEILVLLLLVPTHCFAQEILHAPESTTVFLNQLAVFTCETRGGITSWRLNGTQREILLLDIRSDLVISEKSTTSEGTAVHNLTILARAQYNGTRVQCLSVIIGGPLVESDNVTLTIQGPLSAVGDLKFDAKNASSATISWSAPFSLDVTGVDPDIWYSVLIYNVTDENTQTAILCTDCINIH</sequence>
<feature type="non-terminal residue" evidence="1">
    <location>
        <position position="1"/>
    </location>
</feature>